<name>A0A1R4I5H3_9GAMM</name>
<keyword evidence="6" id="KW-1185">Reference proteome</keyword>
<reference evidence="4 5" key="1">
    <citation type="submission" date="2017-02" db="EMBL/GenBank/DDBJ databases">
        <authorList>
            <person name="Dridi B."/>
        </authorList>
    </citation>
    <scope>NUCLEOTIDE SEQUENCE [LARGE SCALE GENOMIC DNA]</scope>
    <source>
        <strain evidence="4 5">JB380</strain>
    </source>
</reference>
<evidence type="ECO:0000256" key="1">
    <source>
        <dbReference type="SAM" id="MobiDB-lite"/>
    </source>
</evidence>
<proteinExistence type="predicted"/>
<dbReference type="RefSeq" id="WP_087111893.1">
    <property type="nucleotide sequence ID" value="NZ_FUKM01000063.1"/>
</dbReference>
<feature type="domain" description="Phasin" evidence="2">
    <location>
        <begin position="10"/>
        <end position="108"/>
    </location>
</feature>
<dbReference type="OrthoDB" id="8611311at2"/>
<evidence type="ECO:0000313" key="3">
    <source>
        <dbReference type="EMBL" id="MBE0405058.1"/>
    </source>
</evidence>
<dbReference type="Proteomes" id="UP000754821">
    <property type="component" value="Unassembled WGS sequence"/>
</dbReference>
<comment type="caution">
    <text evidence="4">The sequence shown here is derived from an EMBL/GenBank/DDBJ whole genome shotgun (WGS) entry which is preliminary data.</text>
</comment>
<feature type="region of interest" description="Disordered" evidence="1">
    <location>
        <begin position="99"/>
        <end position="132"/>
    </location>
</feature>
<dbReference type="Proteomes" id="UP000196331">
    <property type="component" value="Unassembled WGS sequence"/>
</dbReference>
<dbReference type="AlphaFoldDB" id="A0A1R4I5H3"/>
<protein>
    <submittedName>
        <fullName evidence="3">Phasin family protein</fullName>
    </submittedName>
</protein>
<evidence type="ECO:0000259" key="2">
    <source>
        <dbReference type="Pfam" id="PF09361"/>
    </source>
</evidence>
<feature type="compositionally biased region" description="Polar residues" evidence="1">
    <location>
        <begin position="110"/>
        <end position="132"/>
    </location>
</feature>
<gene>
    <name evidence="4" type="ORF">CZ787_18720</name>
    <name evidence="3" type="ORF">EI163_16075</name>
</gene>
<reference evidence="3 6" key="2">
    <citation type="submission" date="2020-07" db="EMBL/GenBank/DDBJ databases">
        <title>Halophilic bacteria isolated from french cheeses.</title>
        <authorList>
            <person name="Kothe C.I."/>
            <person name="Farah-Kraiem B."/>
            <person name="Renault P."/>
            <person name="Dridi B."/>
        </authorList>
    </citation>
    <scope>NUCLEOTIDE SEQUENCE [LARGE SCALE GENOMIC DNA]</scope>
    <source>
        <strain evidence="3 6">FME16</strain>
    </source>
</reference>
<dbReference type="InterPro" id="IPR018968">
    <property type="entry name" value="Phasin"/>
</dbReference>
<evidence type="ECO:0000313" key="6">
    <source>
        <dbReference type="Proteomes" id="UP000754821"/>
    </source>
</evidence>
<accession>A0A1R4I5H3</accession>
<dbReference type="EMBL" id="FUKM01000063">
    <property type="protein sequence ID" value="SJN15151.1"/>
    <property type="molecule type" value="Genomic_DNA"/>
</dbReference>
<organism evidence="4 5">
    <name type="scientific">Halomonas citrativorans</name>
    <dbReference type="NCBI Taxonomy" id="2742612"/>
    <lineage>
        <taxon>Bacteria</taxon>
        <taxon>Pseudomonadati</taxon>
        <taxon>Pseudomonadota</taxon>
        <taxon>Gammaproteobacteria</taxon>
        <taxon>Oceanospirillales</taxon>
        <taxon>Halomonadaceae</taxon>
        <taxon>Halomonas</taxon>
    </lineage>
</organism>
<dbReference type="EMBL" id="RRZC01000023">
    <property type="protein sequence ID" value="MBE0405058.1"/>
    <property type="molecule type" value="Genomic_DNA"/>
</dbReference>
<evidence type="ECO:0000313" key="4">
    <source>
        <dbReference type="EMBL" id="SJN15151.1"/>
    </source>
</evidence>
<dbReference type="Pfam" id="PF09361">
    <property type="entry name" value="Phasin_2"/>
    <property type="match status" value="1"/>
</dbReference>
<sequence length="132" mass="14699">MMKTAENNTQQFESAFVSPMRSYTHAALDYYEKLMGAQLDAARAYSDMTISQARTWLDVKDADGFKKAMESQQRVASDFMERVKGDSEKVTSISQSFMQDSAKMAEENAQKASNATQKAADNVQKSAESAKK</sequence>
<evidence type="ECO:0000313" key="5">
    <source>
        <dbReference type="Proteomes" id="UP000196331"/>
    </source>
</evidence>